<dbReference type="Proteomes" id="UP000255139">
    <property type="component" value="Unassembled WGS sequence"/>
</dbReference>
<dbReference type="RefSeq" id="WP_034558048.1">
    <property type="nucleotide sequence ID" value="NZ_FZML01000003.1"/>
</dbReference>
<evidence type="ECO:0000313" key="1">
    <source>
        <dbReference type="EMBL" id="STQ86670.1"/>
    </source>
</evidence>
<organism evidence="1 4">
    <name type="scientific">Helicobacter muridarum</name>
    <dbReference type="NCBI Taxonomy" id="216"/>
    <lineage>
        <taxon>Bacteria</taxon>
        <taxon>Pseudomonadati</taxon>
        <taxon>Campylobacterota</taxon>
        <taxon>Epsilonproteobacteria</taxon>
        <taxon>Campylobacterales</taxon>
        <taxon>Helicobacteraceae</taxon>
        <taxon>Helicobacter</taxon>
    </lineage>
</organism>
<sequence length="127" mass="14628">MRIEFRKVLSNPRKIDFTCSSDSGFLESDESASLVGSIERVDSRIIKFQGEFCARLKLVCVLSSDLFFKTIRQDLTLYFSDGVWDIQSQTSDIDPLEVIEFFDGFIDFGFILQGEVESIRLDYNIKE</sequence>
<keyword evidence="4" id="KW-1185">Reference proteome</keyword>
<dbReference type="EMBL" id="JRPD02000004">
    <property type="protein sequence ID" value="TLE00896.1"/>
    <property type="molecule type" value="Genomic_DNA"/>
</dbReference>
<dbReference type="AlphaFoldDB" id="A0A099U0W6"/>
<gene>
    <name evidence="2" type="ORF">LS73_003065</name>
    <name evidence="1" type="ORF">NCTC12714_01481</name>
</gene>
<name>A0A099U0W6_9HELI</name>
<dbReference type="EMBL" id="UGJE01000002">
    <property type="protein sequence ID" value="STQ86670.1"/>
    <property type="molecule type" value="Genomic_DNA"/>
</dbReference>
<evidence type="ECO:0000313" key="2">
    <source>
        <dbReference type="EMBL" id="TLE00896.1"/>
    </source>
</evidence>
<dbReference type="OrthoDB" id="5361472at2"/>
<proteinExistence type="predicted"/>
<evidence type="ECO:0000313" key="4">
    <source>
        <dbReference type="Proteomes" id="UP000255139"/>
    </source>
</evidence>
<accession>A0A099U0W6</accession>
<reference evidence="1 4" key="2">
    <citation type="submission" date="2018-06" db="EMBL/GenBank/DDBJ databases">
        <authorList>
            <consortium name="Pathogen Informatics"/>
            <person name="Doyle S."/>
        </authorList>
    </citation>
    <scope>NUCLEOTIDE SEQUENCE [LARGE SCALE GENOMIC DNA]</scope>
    <source>
        <strain evidence="1 4">NCTC12714</strain>
    </source>
</reference>
<dbReference type="Proteomes" id="UP000029922">
    <property type="component" value="Unassembled WGS sequence"/>
</dbReference>
<evidence type="ECO:0000313" key="3">
    <source>
        <dbReference type="Proteomes" id="UP000029922"/>
    </source>
</evidence>
<protein>
    <submittedName>
        <fullName evidence="1">Uncharacterized protein</fullName>
    </submittedName>
</protein>
<reference evidence="2 3" key="1">
    <citation type="journal article" date="2014" name="Genome Announc.">
        <title>Draft genome sequences of eight enterohepatic helicobacter species isolated from both laboratory and wild rodents.</title>
        <authorList>
            <person name="Sheh A."/>
            <person name="Shen Z."/>
            <person name="Fox J.G."/>
        </authorList>
    </citation>
    <scope>NUCLEOTIDE SEQUENCE [LARGE SCALE GENOMIC DNA]</scope>
    <source>
        <strain evidence="2 3">ST1</strain>
    </source>
</reference>
<dbReference type="STRING" id="216.LS73_05700"/>